<dbReference type="InterPro" id="IPR014729">
    <property type="entry name" value="Rossmann-like_a/b/a_fold"/>
</dbReference>
<dbReference type="GO" id="GO:0006429">
    <property type="term" value="P:leucyl-tRNA aminoacylation"/>
    <property type="evidence" value="ECO:0007669"/>
    <property type="project" value="UniProtKB-UniRule"/>
</dbReference>
<evidence type="ECO:0000256" key="2">
    <source>
        <dbReference type="ARBA" id="ARBA00022490"/>
    </source>
</evidence>
<comment type="caution">
    <text evidence="9">Lacks conserved residue(s) required for the propagation of feature annotation.</text>
</comment>
<accession>A0A4P1QGJ8</accession>
<feature type="domain" description="Methionyl/Valyl/Leucyl/Isoleucyl-tRNA synthetase anticodon-binding" evidence="12">
    <location>
        <begin position="654"/>
        <end position="769"/>
    </location>
</feature>
<evidence type="ECO:0000256" key="6">
    <source>
        <dbReference type="ARBA" id="ARBA00022917"/>
    </source>
</evidence>
<dbReference type="GO" id="GO:0005829">
    <property type="term" value="C:cytosol"/>
    <property type="evidence" value="ECO:0007669"/>
    <property type="project" value="TreeGrafter"/>
</dbReference>
<dbReference type="SUPFAM" id="SSF50677">
    <property type="entry name" value="ValRS/IleRS/LeuRS editing domain"/>
    <property type="match status" value="1"/>
</dbReference>
<dbReference type="NCBIfam" id="TIGR00396">
    <property type="entry name" value="leuS_bact"/>
    <property type="match status" value="1"/>
</dbReference>
<dbReference type="KEGG" id="mhyv:MHSN_02810"/>
<evidence type="ECO:0000313" key="16">
    <source>
        <dbReference type="EMBL" id="MDI3048020.1"/>
    </source>
</evidence>
<dbReference type="AlphaFoldDB" id="A0A4P1QGJ8"/>
<evidence type="ECO:0000313" key="17">
    <source>
        <dbReference type="Proteomes" id="UP000264882"/>
    </source>
</evidence>
<dbReference type="PROSITE" id="PS00178">
    <property type="entry name" value="AA_TRNA_LIGASE_I"/>
    <property type="match status" value="1"/>
</dbReference>
<name>A0A4P1QGJ8_9BACT</name>
<dbReference type="EC" id="6.1.1.4" evidence="9"/>
<proteinExistence type="inferred from homology"/>
<evidence type="ECO:0000313" key="15">
    <source>
        <dbReference type="EMBL" id="ASI54089.1"/>
    </source>
</evidence>
<gene>
    <name evidence="9 16" type="primary">leuS</name>
    <name evidence="15" type="ORF">MHSN_02810</name>
    <name evidence="16" type="ORF">QJ129_01975</name>
</gene>
<evidence type="ECO:0000256" key="9">
    <source>
        <dbReference type="HAMAP-Rule" id="MF_00049"/>
    </source>
</evidence>
<evidence type="ECO:0000256" key="7">
    <source>
        <dbReference type="ARBA" id="ARBA00023146"/>
    </source>
</evidence>
<reference evidence="16" key="2">
    <citation type="submission" date="2023-04" db="EMBL/GenBank/DDBJ databases">
        <title>Genomes of recent Mycoplasma hyosynoviae isolates 2023.</title>
        <authorList>
            <person name="Spergser J."/>
        </authorList>
    </citation>
    <scope>NUCLEOTIDE SEQUENCE</scope>
    <source>
        <strain evidence="16">SN1J23N</strain>
    </source>
</reference>
<keyword evidence="4 9" id="KW-0547">Nucleotide-binding</keyword>
<dbReference type="Pfam" id="PF09334">
    <property type="entry name" value="tRNA-synt_1g"/>
    <property type="match status" value="1"/>
</dbReference>
<dbReference type="GO" id="GO:0004823">
    <property type="term" value="F:leucine-tRNA ligase activity"/>
    <property type="evidence" value="ECO:0007669"/>
    <property type="project" value="UniProtKB-UniRule"/>
</dbReference>
<dbReference type="InterPro" id="IPR009080">
    <property type="entry name" value="tRNAsynth_Ia_anticodon-bd"/>
</dbReference>
<comment type="subcellular location">
    <subcellularLocation>
        <location evidence="9">Cytoplasm</location>
    </subcellularLocation>
</comment>
<organism evidence="15 17">
    <name type="scientific">Metamycoplasma hyosynoviae</name>
    <dbReference type="NCBI Taxonomy" id="29559"/>
    <lineage>
        <taxon>Bacteria</taxon>
        <taxon>Bacillati</taxon>
        <taxon>Mycoplasmatota</taxon>
        <taxon>Mycoplasmoidales</taxon>
        <taxon>Metamycoplasmataceae</taxon>
        <taxon>Metamycoplasma</taxon>
    </lineage>
</organism>
<dbReference type="CDD" id="cd00812">
    <property type="entry name" value="LeuRS_core"/>
    <property type="match status" value="1"/>
</dbReference>
<dbReference type="GO" id="GO:0005524">
    <property type="term" value="F:ATP binding"/>
    <property type="evidence" value="ECO:0007669"/>
    <property type="project" value="UniProtKB-UniRule"/>
</dbReference>
<keyword evidence="2 9" id="KW-0963">Cytoplasm</keyword>
<sequence>MYDHKAIEQKWQKYWEDHKTFKTTNHNSKKAYILDMFPYPSGAGLHVGHLEGYTATDIISRFKRLNGYDVLHPIGWDAFGLPAEQYALKTGNNPMEFTQKNIDNFRRQLKAMGFSYDYDKEINTTDPKYYYWTQWIFKELYKANLASIESIDVNWCEGLGTVLANEEIIEKDGVRVSERGNFPVVRKPMDQWVLKITKYAEELLEGLEEVEWPNSVIQLQKNWIGKSEGHNVYWKLKNSVNSITTFTTRLDTIYGVSAIVLSPEHQLVNKITTPMFKNLVNKYIEETAKKSDLDRTAFSKEKTGVFTGAYAMHPLTKKDIPIWISDYVLKSYGSGAIMLVPAHNQNDYEFAQKFDLNIIPVIETSEPLPYLGDGKHINSDIINNIKFASSASEKIYNALTKLRATRKINNYKLRDWVFSRQRYWGEPFPVIYDDKNNLYLVKELIELPKTDKIKPSGTGKGPLANISEWMNFKIGKQTYHHDSNVMPQWAGSSWYYLAYILKNDDGTYLPLNSEEAKKRFEEWLPVDLYIGGQEHAVLHLLYARFWHRFLFDQHLLPTKEPFQKLVNQGIILGPDGQKMSKSLGNVINPDEIVESHGADALRVYEMFMGPLTDTKTWNVDSLDGIRKWLDKVHYHISYFSKASNQDPNLKLPELESNINQLILDCEELLKEYKFNVIISKLMVFINYLQTLEKINSSSHLRKFVVILSLFAPHLAEELLQELNEQPIHQQIWPFCEVDKILKKNPVIGIQVNGKVRGEIEIKPSWTQQKALEEAALIPSVAKWLEGKSIINKIYKKGKIINFIVKD</sequence>
<dbReference type="HAMAP" id="MF_00049_B">
    <property type="entry name" value="Leu_tRNA_synth_B"/>
    <property type="match status" value="1"/>
</dbReference>
<dbReference type="InterPro" id="IPR009008">
    <property type="entry name" value="Val/Leu/Ile-tRNA-synth_edit"/>
</dbReference>
<comment type="catalytic activity">
    <reaction evidence="8 9">
        <text>tRNA(Leu) + L-leucine + ATP = L-leucyl-tRNA(Leu) + AMP + diphosphate</text>
        <dbReference type="Rhea" id="RHEA:11688"/>
        <dbReference type="Rhea" id="RHEA-COMP:9613"/>
        <dbReference type="Rhea" id="RHEA-COMP:9622"/>
        <dbReference type="ChEBI" id="CHEBI:30616"/>
        <dbReference type="ChEBI" id="CHEBI:33019"/>
        <dbReference type="ChEBI" id="CHEBI:57427"/>
        <dbReference type="ChEBI" id="CHEBI:78442"/>
        <dbReference type="ChEBI" id="CHEBI:78494"/>
        <dbReference type="ChEBI" id="CHEBI:456215"/>
        <dbReference type="EC" id="6.1.1.4"/>
    </reaction>
</comment>
<dbReference type="Gene3D" id="3.40.50.620">
    <property type="entry name" value="HUPs"/>
    <property type="match status" value="2"/>
</dbReference>
<reference evidence="15 17" key="1">
    <citation type="submission" date="2014-06" db="EMBL/GenBank/DDBJ databases">
        <title>The Whole Genome Sequence of Mycoplasma hyosynoviae strain ATCC 27095.</title>
        <authorList>
            <person name="Calcutt M.J."/>
            <person name="Foecking M.F."/>
        </authorList>
    </citation>
    <scope>NUCLEOTIDE SEQUENCE [LARGE SCALE GENOMIC DNA]</scope>
    <source>
        <strain evidence="15 17">M60</strain>
    </source>
</reference>
<dbReference type="InterPro" id="IPR013155">
    <property type="entry name" value="M/V/L/I-tRNA-synth_anticd-bd"/>
</dbReference>
<dbReference type="InterPro" id="IPR001412">
    <property type="entry name" value="aa-tRNA-synth_I_CS"/>
</dbReference>
<dbReference type="Pfam" id="PF08264">
    <property type="entry name" value="Anticodon_1"/>
    <property type="match status" value="1"/>
</dbReference>
<dbReference type="SUPFAM" id="SSF52374">
    <property type="entry name" value="Nucleotidylyl transferase"/>
    <property type="match status" value="1"/>
</dbReference>
<evidence type="ECO:0000259" key="14">
    <source>
        <dbReference type="Pfam" id="PF13603"/>
    </source>
</evidence>
<dbReference type="PRINTS" id="PR00985">
    <property type="entry name" value="TRNASYNTHLEU"/>
</dbReference>
<dbReference type="EMBL" id="CP008748">
    <property type="protein sequence ID" value="ASI54089.1"/>
    <property type="molecule type" value="Genomic_DNA"/>
</dbReference>
<dbReference type="GO" id="GO:0002161">
    <property type="term" value="F:aminoacyl-tRNA deacylase activity"/>
    <property type="evidence" value="ECO:0007669"/>
    <property type="project" value="InterPro"/>
</dbReference>
<dbReference type="InterPro" id="IPR002300">
    <property type="entry name" value="aa-tRNA-synth_Ia"/>
</dbReference>
<dbReference type="EMBL" id="JASBCP010000002">
    <property type="protein sequence ID" value="MDI3048020.1"/>
    <property type="molecule type" value="Genomic_DNA"/>
</dbReference>
<evidence type="ECO:0000259" key="12">
    <source>
        <dbReference type="Pfam" id="PF08264"/>
    </source>
</evidence>
<evidence type="ECO:0000256" key="5">
    <source>
        <dbReference type="ARBA" id="ARBA00022840"/>
    </source>
</evidence>
<evidence type="ECO:0000256" key="3">
    <source>
        <dbReference type="ARBA" id="ARBA00022598"/>
    </source>
</evidence>
<dbReference type="PANTHER" id="PTHR43740:SF2">
    <property type="entry name" value="LEUCINE--TRNA LIGASE, MITOCHONDRIAL"/>
    <property type="match status" value="1"/>
</dbReference>
<dbReference type="Gene3D" id="1.10.730.10">
    <property type="entry name" value="Isoleucyl-tRNA Synthetase, Domain 1"/>
    <property type="match status" value="1"/>
</dbReference>
<comment type="similarity">
    <text evidence="1 9 10">Belongs to the class-I aminoacyl-tRNA synthetase family.</text>
</comment>
<dbReference type="Proteomes" id="UP001233782">
    <property type="component" value="Unassembled WGS sequence"/>
</dbReference>
<keyword evidence="17" id="KW-1185">Reference proteome</keyword>
<dbReference type="FunFam" id="3.40.50.620:FF:000077">
    <property type="entry name" value="Leucine--tRNA ligase"/>
    <property type="match status" value="1"/>
</dbReference>
<dbReference type="Pfam" id="PF00133">
    <property type="entry name" value="tRNA-synt_1"/>
    <property type="match status" value="1"/>
</dbReference>
<keyword evidence="7 9" id="KW-0030">Aminoacyl-tRNA synthetase</keyword>
<evidence type="ECO:0000256" key="10">
    <source>
        <dbReference type="RuleBase" id="RU363035"/>
    </source>
</evidence>
<dbReference type="InterPro" id="IPR025709">
    <property type="entry name" value="Leu_tRNA-synth_edit"/>
</dbReference>
<evidence type="ECO:0000259" key="13">
    <source>
        <dbReference type="Pfam" id="PF09334"/>
    </source>
</evidence>
<dbReference type="Pfam" id="PF13603">
    <property type="entry name" value="tRNA-synt_1_2"/>
    <property type="match status" value="1"/>
</dbReference>
<feature type="domain" description="Methionyl/Leucyl tRNA synthetase" evidence="13">
    <location>
        <begin position="37"/>
        <end position="168"/>
    </location>
</feature>
<evidence type="ECO:0000256" key="8">
    <source>
        <dbReference type="ARBA" id="ARBA00047469"/>
    </source>
</evidence>
<dbReference type="SUPFAM" id="SSF47323">
    <property type="entry name" value="Anticodon-binding domain of a subclass of class I aminoacyl-tRNA synthetases"/>
    <property type="match status" value="1"/>
</dbReference>
<dbReference type="RefSeq" id="WP_119863934.1">
    <property type="nucleotide sequence ID" value="NZ_CP008748.1"/>
</dbReference>
<dbReference type="InterPro" id="IPR015413">
    <property type="entry name" value="Methionyl/Leucyl_tRNA_Synth"/>
</dbReference>
<evidence type="ECO:0000259" key="11">
    <source>
        <dbReference type="Pfam" id="PF00133"/>
    </source>
</evidence>
<protein>
    <recommendedName>
        <fullName evidence="9">Leucine--tRNA ligase</fullName>
        <ecNumber evidence="9">6.1.1.4</ecNumber>
    </recommendedName>
    <alternativeName>
        <fullName evidence="9">Leucyl-tRNA synthetase</fullName>
        <shortName evidence="9">LeuRS</shortName>
    </alternativeName>
</protein>
<feature type="short sequence motif" description="'KMSKS' region" evidence="9">
    <location>
        <begin position="578"/>
        <end position="582"/>
    </location>
</feature>
<feature type="domain" description="Aminoacyl-tRNA synthetase class Ia" evidence="11">
    <location>
        <begin position="412"/>
        <end position="605"/>
    </location>
</feature>
<feature type="binding site" evidence="9">
    <location>
        <position position="581"/>
    </location>
    <ligand>
        <name>ATP</name>
        <dbReference type="ChEBI" id="CHEBI:30616"/>
    </ligand>
</feature>
<dbReference type="Gene3D" id="3.10.20.590">
    <property type="match status" value="1"/>
</dbReference>
<evidence type="ECO:0000256" key="4">
    <source>
        <dbReference type="ARBA" id="ARBA00022741"/>
    </source>
</evidence>
<keyword evidence="5 9" id="KW-0067">ATP-binding</keyword>
<evidence type="ECO:0000256" key="1">
    <source>
        <dbReference type="ARBA" id="ARBA00005594"/>
    </source>
</evidence>
<dbReference type="PANTHER" id="PTHR43740">
    <property type="entry name" value="LEUCYL-TRNA SYNTHETASE"/>
    <property type="match status" value="1"/>
</dbReference>
<feature type="domain" description="Leucyl-tRNA synthetase editing" evidence="14">
    <location>
        <begin position="221"/>
        <end position="397"/>
    </location>
</feature>
<keyword evidence="3 9" id="KW-0436">Ligase</keyword>
<keyword evidence="6 9" id="KW-0648">Protein biosynthesis</keyword>
<dbReference type="Proteomes" id="UP000264882">
    <property type="component" value="Chromosome"/>
</dbReference>
<dbReference type="InterPro" id="IPR002302">
    <property type="entry name" value="Leu-tRNA-ligase"/>
</dbReference>